<proteinExistence type="predicted"/>
<dbReference type="STRING" id="648782.SAMN04488554_2581"/>
<accession>A0A1H5L2Q5</accession>
<reference evidence="3" key="1">
    <citation type="submission" date="2016-10" db="EMBL/GenBank/DDBJ databases">
        <authorList>
            <person name="Varghese N."/>
            <person name="Submissions S."/>
        </authorList>
    </citation>
    <scope>NUCLEOTIDE SEQUENCE [LARGE SCALE GENOMIC DNA]</scope>
    <source>
        <strain evidence="3">DSM 21368</strain>
    </source>
</reference>
<organism evidence="2 3">
    <name type="scientific">Ruania alba</name>
    <dbReference type="NCBI Taxonomy" id="648782"/>
    <lineage>
        <taxon>Bacteria</taxon>
        <taxon>Bacillati</taxon>
        <taxon>Actinomycetota</taxon>
        <taxon>Actinomycetes</taxon>
        <taxon>Micrococcales</taxon>
        <taxon>Ruaniaceae</taxon>
        <taxon>Ruania</taxon>
    </lineage>
</organism>
<dbReference type="AlphaFoldDB" id="A0A1H5L2Q5"/>
<evidence type="ECO:0000313" key="2">
    <source>
        <dbReference type="EMBL" id="SEE71243.1"/>
    </source>
</evidence>
<dbReference type="PANTHER" id="PTHR43792">
    <property type="entry name" value="GNAT FAMILY, PUTATIVE (AFU_ORTHOLOGUE AFUA_3G00765)-RELATED-RELATED"/>
    <property type="match status" value="1"/>
</dbReference>
<name>A0A1H5L2Q5_9MICO</name>
<dbReference type="InterPro" id="IPR016181">
    <property type="entry name" value="Acyl_CoA_acyltransferase"/>
</dbReference>
<keyword evidence="2" id="KW-0808">Transferase</keyword>
<sequence>MKRMHEGPVLNALETERLLLRPQRADDAAVYHQLWTERDPRVPAHRRISPEGHPSVAEVAATITDGRTPGLLGVERKDTGSVIGYCGLIAHGHGSPAEPELAYELLREAHGRGYATEAARAVVTWAGEAGYRRLWAGVRDWNLASRRVLLKLGFRETDEVERDDRHGNSLLTVRDLSGLP</sequence>
<evidence type="ECO:0000259" key="1">
    <source>
        <dbReference type="PROSITE" id="PS51186"/>
    </source>
</evidence>
<keyword evidence="3" id="KW-1185">Reference proteome</keyword>
<dbReference type="Proteomes" id="UP000199220">
    <property type="component" value="Unassembled WGS sequence"/>
</dbReference>
<dbReference type="Pfam" id="PF13302">
    <property type="entry name" value="Acetyltransf_3"/>
    <property type="match status" value="1"/>
</dbReference>
<dbReference type="GO" id="GO:0016747">
    <property type="term" value="F:acyltransferase activity, transferring groups other than amino-acyl groups"/>
    <property type="evidence" value="ECO:0007669"/>
    <property type="project" value="InterPro"/>
</dbReference>
<dbReference type="Gene3D" id="3.40.630.30">
    <property type="match status" value="1"/>
</dbReference>
<feature type="domain" description="N-acetyltransferase" evidence="1">
    <location>
        <begin position="18"/>
        <end position="177"/>
    </location>
</feature>
<dbReference type="SUPFAM" id="SSF55729">
    <property type="entry name" value="Acyl-CoA N-acyltransferases (Nat)"/>
    <property type="match status" value="1"/>
</dbReference>
<gene>
    <name evidence="2" type="ORF">SAMN04488554_2581</name>
</gene>
<dbReference type="PANTHER" id="PTHR43792:SF1">
    <property type="entry name" value="N-ACETYLTRANSFERASE DOMAIN-CONTAINING PROTEIN"/>
    <property type="match status" value="1"/>
</dbReference>
<dbReference type="InterPro" id="IPR000182">
    <property type="entry name" value="GNAT_dom"/>
</dbReference>
<dbReference type="PROSITE" id="PS51186">
    <property type="entry name" value="GNAT"/>
    <property type="match status" value="1"/>
</dbReference>
<dbReference type="EMBL" id="FNTX01000002">
    <property type="protein sequence ID" value="SEE71243.1"/>
    <property type="molecule type" value="Genomic_DNA"/>
</dbReference>
<dbReference type="InterPro" id="IPR051531">
    <property type="entry name" value="N-acetyltransferase"/>
</dbReference>
<protein>
    <submittedName>
        <fullName evidence="2">Protein N-acetyltransferase, RimJ/RimL family</fullName>
    </submittedName>
</protein>
<evidence type="ECO:0000313" key="3">
    <source>
        <dbReference type="Proteomes" id="UP000199220"/>
    </source>
</evidence>